<dbReference type="InterPro" id="IPR038281">
    <property type="entry name" value="RTP801-like_C_sf"/>
</dbReference>
<comment type="caution">
    <text evidence="8">The sequence shown here is derived from an EMBL/GenBank/DDBJ whole genome shotgun (WGS) entry which is preliminary data.</text>
</comment>
<dbReference type="Gene3D" id="3.90.470.40">
    <property type="entry name" value="RTP801-like"/>
    <property type="match status" value="1"/>
</dbReference>
<reference evidence="8" key="1">
    <citation type="submission" date="2018-07" db="EMBL/GenBank/DDBJ databases">
        <title>Comparative genomics of catfishes provides insights into carnivory and benthic adaptation.</title>
        <authorList>
            <person name="Zhang Y."/>
            <person name="Wang D."/>
            <person name="Peng Z."/>
            <person name="Zheng S."/>
            <person name="Shao F."/>
            <person name="Tao W."/>
        </authorList>
    </citation>
    <scope>NUCLEOTIDE SEQUENCE</scope>
    <source>
        <strain evidence="8">Chongqing</strain>
    </source>
</reference>
<evidence type="ECO:0000256" key="7">
    <source>
        <dbReference type="ARBA" id="ARBA00040168"/>
    </source>
</evidence>
<dbReference type="InterPro" id="IPR012918">
    <property type="entry name" value="RTP801-like"/>
</dbReference>
<protein>
    <recommendedName>
        <fullName evidence="7">DNA damage-inducible transcript 4 protein</fullName>
    </recommendedName>
</protein>
<organism evidence="8 9">
    <name type="scientific">Silurus asotus</name>
    <name type="common">Amur catfish</name>
    <name type="synonym">Parasilurus asotus</name>
    <dbReference type="NCBI Taxonomy" id="30991"/>
    <lineage>
        <taxon>Eukaryota</taxon>
        <taxon>Metazoa</taxon>
        <taxon>Chordata</taxon>
        <taxon>Craniata</taxon>
        <taxon>Vertebrata</taxon>
        <taxon>Euteleostomi</taxon>
        <taxon>Actinopterygii</taxon>
        <taxon>Neopterygii</taxon>
        <taxon>Teleostei</taxon>
        <taxon>Ostariophysi</taxon>
        <taxon>Siluriformes</taxon>
        <taxon>Siluridae</taxon>
        <taxon>Silurus</taxon>
    </lineage>
</organism>
<dbReference type="GO" id="GO:0005739">
    <property type="term" value="C:mitochondrion"/>
    <property type="evidence" value="ECO:0007669"/>
    <property type="project" value="UniProtKB-SubCell"/>
</dbReference>
<keyword evidence="9" id="KW-1185">Reference proteome</keyword>
<accession>A0AAD4ZYU8</accession>
<evidence type="ECO:0000256" key="2">
    <source>
        <dbReference type="ARBA" id="ARBA00004496"/>
    </source>
</evidence>
<evidence type="ECO:0000256" key="5">
    <source>
        <dbReference type="ARBA" id="ARBA00022703"/>
    </source>
</evidence>
<keyword evidence="6" id="KW-0496">Mitochondrion</keyword>
<evidence type="ECO:0000313" key="8">
    <source>
        <dbReference type="EMBL" id="KAI5606279.1"/>
    </source>
</evidence>
<evidence type="ECO:0000256" key="3">
    <source>
        <dbReference type="ARBA" id="ARBA00010670"/>
    </source>
</evidence>
<dbReference type="GO" id="GO:0006915">
    <property type="term" value="P:apoptotic process"/>
    <property type="evidence" value="ECO:0007669"/>
    <property type="project" value="UniProtKB-KW"/>
</dbReference>
<comment type="similarity">
    <text evidence="3">Belongs to the DDIT4 family.</text>
</comment>
<dbReference type="PANTHER" id="PTHR12478:SF7">
    <property type="entry name" value="DNA DAMAGE-INDUCIBLE TRANSCRIPT 4 PROTEIN"/>
    <property type="match status" value="1"/>
</dbReference>
<evidence type="ECO:0000256" key="4">
    <source>
        <dbReference type="ARBA" id="ARBA00022490"/>
    </source>
</evidence>
<dbReference type="GO" id="GO:0032007">
    <property type="term" value="P:negative regulation of TOR signaling"/>
    <property type="evidence" value="ECO:0007669"/>
    <property type="project" value="TreeGrafter"/>
</dbReference>
<proteinExistence type="inferred from homology"/>
<dbReference type="GO" id="GO:0071889">
    <property type="term" value="F:14-3-3 protein binding"/>
    <property type="evidence" value="ECO:0007669"/>
    <property type="project" value="TreeGrafter"/>
</dbReference>
<dbReference type="Pfam" id="PF07809">
    <property type="entry name" value="RTP801_C"/>
    <property type="match status" value="1"/>
</dbReference>
<dbReference type="Proteomes" id="UP001205998">
    <property type="component" value="Unassembled WGS sequence"/>
</dbReference>
<keyword evidence="4" id="KW-0963">Cytoplasm</keyword>
<evidence type="ECO:0000256" key="1">
    <source>
        <dbReference type="ARBA" id="ARBA00004173"/>
    </source>
</evidence>
<dbReference type="AlphaFoldDB" id="A0AAD4ZYU8"/>
<sequence length="210" mass="22953">MIKVSRVGLCSVTVPLADISTPPFTMDYSQSDSGVSKRLSWGRVVQKLLHHTDDPKSTGKRDSGCLSVISMDDDPFEEALCAETVANVSEVLSESSVELLGSSRLVVPHDLLERIGQELLQLAATEPCGLRGAIIDVCVDNSKTPQSVGQISVDPDIVPTFHLTFLLRLDLGGLWPKFTSRLSNCVKLSTSFTVLKRKLYSSEEVYVEEL</sequence>
<dbReference type="EMBL" id="MU601092">
    <property type="protein sequence ID" value="KAI5606279.1"/>
    <property type="molecule type" value="Genomic_DNA"/>
</dbReference>
<dbReference type="GO" id="GO:0001666">
    <property type="term" value="P:response to hypoxia"/>
    <property type="evidence" value="ECO:0007669"/>
    <property type="project" value="TreeGrafter"/>
</dbReference>
<dbReference type="PANTHER" id="PTHR12478">
    <property type="entry name" value="DNA-DAMAGE-INDUCIBLE TRANSCRIPT 4 PROTEIN DDIT4"/>
    <property type="match status" value="1"/>
</dbReference>
<evidence type="ECO:0000256" key="6">
    <source>
        <dbReference type="ARBA" id="ARBA00023128"/>
    </source>
</evidence>
<gene>
    <name evidence="8" type="ORF">C0J50_10037</name>
</gene>
<name>A0AAD4ZYU8_SILAS</name>
<evidence type="ECO:0000313" key="9">
    <source>
        <dbReference type="Proteomes" id="UP001205998"/>
    </source>
</evidence>
<keyword evidence="5" id="KW-0053">Apoptosis</keyword>
<comment type="subcellular location">
    <subcellularLocation>
        <location evidence="2">Cytoplasm</location>
    </subcellularLocation>
    <subcellularLocation>
        <location evidence="1">Mitochondrion</location>
    </subcellularLocation>
</comment>